<reference evidence="3" key="1">
    <citation type="submission" date="2023-06" db="EMBL/GenBank/DDBJ databases">
        <title>Genome-scale phylogeny and comparative genomics of the fungal order Sordariales.</title>
        <authorList>
            <consortium name="Lawrence Berkeley National Laboratory"/>
            <person name="Hensen N."/>
            <person name="Bonometti L."/>
            <person name="Westerberg I."/>
            <person name="Brannstrom I.O."/>
            <person name="Guillou S."/>
            <person name="Cros-Aarteil S."/>
            <person name="Calhoun S."/>
            <person name="Haridas S."/>
            <person name="Kuo A."/>
            <person name="Mondo S."/>
            <person name="Pangilinan J."/>
            <person name="Riley R."/>
            <person name="Labutti K."/>
            <person name="Andreopoulos B."/>
            <person name="Lipzen A."/>
            <person name="Chen C."/>
            <person name="Yanf M."/>
            <person name="Daum C."/>
            <person name="Ng V."/>
            <person name="Clum A."/>
            <person name="Steindorff A."/>
            <person name="Ohm R."/>
            <person name="Martin F."/>
            <person name="Silar P."/>
            <person name="Natvig D."/>
            <person name="Lalanne C."/>
            <person name="Gautier V."/>
            <person name="Ament-Velasquez S.L."/>
            <person name="Kruys A."/>
            <person name="Hutchinson M.I."/>
            <person name="Powell A.J."/>
            <person name="Barry K."/>
            <person name="Miller A.N."/>
            <person name="Grigoriev I.V."/>
            <person name="Debuchy R."/>
            <person name="Gladieux P."/>
            <person name="Thoren M.H."/>
            <person name="Johannesson H."/>
        </authorList>
    </citation>
    <scope>NUCLEOTIDE SEQUENCE</scope>
    <source>
        <strain evidence="3">PSN4</strain>
    </source>
</reference>
<dbReference type="Gene3D" id="1.25.40.10">
    <property type="entry name" value="Tetratricopeptide repeat domain"/>
    <property type="match status" value="1"/>
</dbReference>
<dbReference type="InterPro" id="IPR039057">
    <property type="entry name" value="Spo22/ZIP4"/>
</dbReference>
<keyword evidence="4" id="KW-1185">Reference proteome</keyword>
<gene>
    <name evidence="3" type="ORF">QBC47DRAFT_369410</name>
</gene>
<dbReference type="Proteomes" id="UP001239445">
    <property type="component" value="Unassembled WGS sequence"/>
</dbReference>
<dbReference type="PANTHER" id="PTHR40375:SF2">
    <property type="entry name" value="SPORULATION-SPECIFIC PROTEIN 22"/>
    <property type="match status" value="1"/>
</dbReference>
<dbReference type="EMBL" id="MU839827">
    <property type="protein sequence ID" value="KAK1761225.1"/>
    <property type="molecule type" value="Genomic_DNA"/>
</dbReference>
<dbReference type="InterPro" id="IPR013940">
    <property type="entry name" value="Spo22/ZIP4/TEX11"/>
</dbReference>
<sequence length="964" mass="107295">MPVDRQARDVLSGTSRHPEPGIEKAIAFAQTLHQILSSNPADAPVTHELVSETKKHIDALSKQTRHIPGVSGEPEVDSLATRLWNVCARLGRDHAPSPGKDDEPSQARLRGLFLHGRVLAFYILTLSRVKATGSDKRIQNAMYLLRLALKLARDCLGAKELDLAVSALQKAADYKGVLQDVAPKMDKKQVEEGKCLEVEYFTMRTALASMENRLDVAEHVYTKAETLKPSLKSESAERFADVLFEIGKSLSGKEDFALAVKWLQRANDIINGQSLDELSREGVDLRLAILQALVTALLGTGTSENLQRAKEIVDFIESEVGRKLVVSLLRLELLHKTPSEEFDSDAYGVILRRIVREFNYSDAGFKLIMHHIRKLHAKSPAMGCIVLDEFIIVLVKSERDDWMEKAVVTRTWMIINQRDTLDTIDAVHGVLSHLTRPLSAEAAVAAQALIWKKIESNYGQGGLELAASWCRLSLHEAFQNCGPGNTAKLERKLVLCALSRNALAEAATIIQGFSPQTWKEPITAYLGFKVAIRLDDQELANQCISTVATAPEYVNYLGACISESQQVGDIRSAIAALKKLQERYDYGTPNNIHLPALFRCAIRLLNLMVDKPGDEGSQVVNELCGEFEAVVVALERQKQGPATPRLFDSDEIEWFGRNSYNLALKNIASWDLRDAVRMLTSCVGILGHFPSDAASQLDLGLKCLFCRFILSSILVSLARTEDNVDQQRNHYAAMREHINAFDVEFVEHMSHLNEDIKADLAKKQAVLLAFDFEGAMALEQWDDLGGIVQRAAPLRNITAYQAMADNLLRGKPPGQVLYSTMRKLVNEIWVLEAFDAAKLAKYTRCLFQATLPLDDGLAIRLLDEACSKARELREGDASWPEDELEWMATTAFNHAIDCYGVHEVERAKEWAARAINLAHYCGDEGGLERTLQERYLRLDLDGTKRRGEVVACRLEQGGGGVYTE</sequence>
<comment type="caution">
    <text evidence="3">The sequence shown here is derived from an EMBL/GenBank/DDBJ whole genome shotgun (WGS) entry which is preliminary data.</text>
</comment>
<evidence type="ECO:0000256" key="2">
    <source>
        <dbReference type="ARBA" id="ARBA00031845"/>
    </source>
</evidence>
<dbReference type="Pfam" id="PF08631">
    <property type="entry name" value="SPO22"/>
    <property type="match status" value="1"/>
</dbReference>
<proteinExistence type="predicted"/>
<evidence type="ECO:0000313" key="4">
    <source>
        <dbReference type="Proteomes" id="UP001239445"/>
    </source>
</evidence>
<organism evidence="3 4">
    <name type="scientific">Echria macrotheca</name>
    <dbReference type="NCBI Taxonomy" id="438768"/>
    <lineage>
        <taxon>Eukaryota</taxon>
        <taxon>Fungi</taxon>
        <taxon>Dikarya</taxon>
        <taxon>Ascomycota</taxon>
        <taxon>Pezizomycotina</taxon>
        <taxon>Sordariomycetes</taxon>
        <taxon>Sordariomycetidae</taxon>
        <taxon>Sordariales</taxon>
        <taxon>Schizotheciaceae</taxon>
        <taxon>Echria</taxon>
    </lineage>
</organism>
<dbReference type="GO" id="GO:0051321">
    <property type="term" value="P:meiotic cell cycle"/>
    <property type="evidence" value="ECO:0007669"/>
    <property type="project" value="UniProtKB-KW"/>
</dbReference>
<name>A0AAJ0BMV3_9PEZI</name>
<dbReference type="InterPro" id="IPR011990">
    <property type="entry name" value="TPR-like_helical_dom_sf"/>
</dbReference>
<protein>
    <recommendedName>
        <fullName evidence="2">Protein ZIP4 homolog</fullName>
    </recommendedName>
</protein>
<evidence type="ECO:0000313" key="3">
    <source>
        <dbReference type="EMBL" id="KAK1761225.1"/>
    </source>
</evidence>
<keyword evidence="1" id="KW-0469">Meiosis</keyword>
<dbReference type="PANTHER" id="PTHR40375">
    <property type="entry name" value="SPORULATION-SPECIFIC PROTEIN 22"/>
    <property type="match status" value="1"/>
</dbReference>
<dbReference type="AlphaFoldDB" id="A0AAJ0BMV3"/>
<accession>A0AAJ0BMV3</accession>
<evidence type="ECO:0000256" key="1">
    <source>
        <dbReference type="ARBA" id="ARBA00023254"/>
    </source>
</evidence>
<dbReference type="GO" id="GO:0090173">
    <property type="term" value="P:regulation of synaptonemal complex assembly"/>
    <property type="evidence" value="ECO:0007669"/>
    <property type="project" value="InterPro"/>
</dbReference>